<dbReference type="EMBL" id="ATAX01000022">
    <property type="protein sequence ID" value="EWM54019.1"/>
    <property type="molecule type" value="Genomic_DNA"/>
</dbReference>
<reference evidence="3 4" key="1">
    <citation type="journal article" date="2014" name="PLoS ONE">
        <title>Rumen cellulosomics: divergent fiber-degrading strategies revealed by comparative genome-wide analysis of six ruminococcal strains.</title>
        <authorList>
            <person name="Dassa B."/>
            <person name="Borovok I."/>
            <person name="Ruimy-Israeli V."/>
            <person name="Lamed R."/>
            <person name="Flint H.J."/>
            <person name="Duncan S.H."/>
            <person name="Henrissat B."/>
            <person name="Coutinho P."/>
            <person name="Morrison M."/>
            <person name="Mosoni P."/>
            <person name="Yeoman C.J."/>
            <person name="White B.A."/>
            <person name="Bayer E.A."/>
        </authorList>
    </citation>
    <scope>NUCLEOTIDE SEQUENCE [LARGE SCALE GENOMIC DNA]</scope>
    <source>
        <strain evidence="3 4">007c</strain>
    </source>
</reference>
<feature type="domain" description="WCX" evidence="2">
    <location>
        <begin position="243"/>
        <end position="318"/>
    </location>
</feature>
<evidence type="ECO:0000313" key="4">
    <source>
        <dbReference type="Proteomes" id="UP000019365"/>
    </source>
</evidence>
<evidence type="ECO:0000313" key="3">
    <source>
        <dbReference type="EMBL" id="EWM54019.1"/>
    </source>
</evidence>
<dbReference type="PATRIC" id="fig|1341157.4.peg.1382"/>
<accession>W7URD7</accession>
<evidence type="ECO:0000259" key="2">
    <source>
        <dbReference type="Pfam" id="PF25583"/>
    </source>
</evidence>
<dbReference type="InterPro" id="IPR026881">
    <property type="entry name" value="WYL_dom"/>
</dbReference>
<sequence length="328" mass="38893">MEHERIICVLEYLSRYSDENTYVSIKQIQDYVSRVGNLSMPAEVTIRRDIDRLTNMGNNIVKKNCDHNKAFYALIDKGFSFNEIRFIVDSISINKFLTSKQKRQLIKKFEGMCSDAEIRQLISRITLNEKCSPSLDLLNNLDLIHRLIAEKRKINFEYGKYDTDKKIKYYHKKRELIPVKVVFFNNRFYLKCYNEETKAWRTYRIDRMKNIESGEVSRCLLPKEEKCDGFVIDMFEPEYYENVTLRVKRVLLDDMMEHFGEYASVSRYSDDGNSVNISVRVGINQRFYLWVMKYGDGIELLSPPKVRSEFLAEVRKMLGAYPDFSFQE</sequence>
<evidence type="ECO:0000259" key="1">
    <source>
        <dbReference type="Pfam" id="PF13280"/>
    </source>
</evidence>
<gene>
    <name evidence="3" type="ORF">RF007C_03650</name>
</gene>
<feature type="domain" description="WYL" evidence="1">
    <location>
        <begin position="140"/>
        <end position="212"/>
    </location>
</feature>
<dbReference type="AlphaFoldDB" id="W7URD7"/>
<dbReference type="RefSeq" id="WP_082316717.1">
    <property type="nucleotide sequence ID" value="NZ_ATAX01000022.1"/>
</dbReference>
<dbReference type="PROSITE" id="PS52050">
    <property type="entry name" value="WYL"/>
    <property type="match status" value="1"/>
</dbReference>
<comment type="caution">
    <text evidence="3">The sequence shown here is derived from an EMBL/GenBank/DDBJ whole genome shotgun (WGS) entry which is preliminary data.</text>
</comment>
<keyword evidence="4" id="KW-1185">Reference proteome</keyword>
<dbReference type="Pfam" id="PF25583">
    <property type="entry name" value="WCX"/>
    <property type="match status" value="1"/>
</dbReference>
<protein>
    <submittedName>
        <fullName evidence="3">Uncharacterized protein</fullName>
    </submittedName>
</protein>
<dbReference type="InterPro" id="IPR057727">
    <property type="entry name" value="WCX_dom"/>
</dbReference>
<name>W7URD7_RUMFL</name>
<proteinExistence type="predicted"/>
<dbReference type="InterPro" id="IPR051534">
    <property type="entry name" value="CBASS_pafABC_assoc_protein"/>
</dbReference>
<dbReference type="PANTHER" id="PTHR34580:SF1">
    <property type="entry name" value="PROTEIN PAFC"/>
    <property type="match status" value="1"/>
</dbReference>
<dbReference type="Pfam" id="PF13280">
    <property type="entry name" value="WYL"/>
    <property type="match status" value="1"/>
</dbReference>
<dbReference type="eggNOG" id="COG2378">
    <property type="taxonomic scope" value="Bacteria"/>
</dbReference>
<organism evidence="3 4">
    <name type="scientific">Ruminococcus flavefaciens 007c</name>
    <dbReference type="NCBI Taxonomy" id="1341157"/>
    <lineage>
        <taxon>Bacteria</taxon>
        <taxon>Bacillati</taxon>
        <taxon>Bacillota</taxon>
        <taxon>Clostridia</taxon>
        <taxon>Eubacteriales</taxon>
        <taxon>Oscillospiraceae</taxon>
        <taxon>Ruminococcus</taxon>
    </lineage>
</organism>
<dbReference type="PANTHER" id="PTHR34580">
    <property type="match status" value="1"/>
</dbReference>
<dbReference type="Proteomes" id="UP000019365">
    <property type="component" value="Unassembled WGS sequence"/>
</dbReference>
<dbReference type="OrthoDB" id="9772503at2"/>